<dbReference type="CDD" id="cd00082">
    <property type="entry name" value="HisKA"/>
    <property type="match status" value="1"/>
</dbReference>
<name>W9DSQ5_METTI</name>
<sequence>MDYGFTDLVNVAELRELMDGFCKDYSISYTVLDTLNNTVLFLPGSQFVPCNRENTIQCSMSGALHYTKENSDALSDAKNNRKTYNLCRCDHDLMHAMFPFVFENRHIASIYIGPFLQEHEIGCKGVVCDVPVLSNLDLEMFISRSYKFLDLLVNAGKLNLKLKNYEARFIEYEKELSSNSDKLSSLDKMKKELISIFSHEMRTPLSIIKGYNELLYDGILGPVCNEQAEALDKSLLNINKLERIVDSLQYMGNDHSDMHIYDFLPLNLSDLVETTLVHSARALKEKNLQLHTEFPDEMPVIHGDSKKLFHALSYLLDNAIKFSPQGSTISISAKQEEDRLYLSIRDNGVGIAEENIPRIFEEFYQNDSSLTRKYSGMGLGLNICQRIINCHKGNIRVESRINEGSTFHIDLPLIVSEDNVFYQAE</sequence>
<keyword evidence="4" id="KW-0808">Transferase</keyword>
<dbReference type="PROSITE" id="PS50109">
    <property type="entry name" value="HIS_KIN"/>
    <property type="match status" value="1"/>
</dbReference>
<dbReference type="SUPFAM" id="SSF55874">
    <property type="entry name" value="ATPase domain of HSP90 chaperone/DNA topoisomerase II/histidine kinase"/>
    <property type="match status" value="1"/>
</dbReference>
<keyword evidence="5 8" id="KW-0418">Kinase</keyword>
<gene>
    <name evidence="8" type="ORF">MettiDRAFT_0107</name>
</gene>
<evidence type="ECO:0000256" key="3">
    <source>
        <dbReference type="ARBA" id="ARBA00022553"/>
    </source>
</evidence>
<dbReference type="GO" id="GO:0000155">
    <property type="term" value="F:phosphorelay sensor kinase activity"/>
    <property type="evidence" value="ECO:0007669"/>
    <property type="project" value="InterPro"/>
</dbReference>
<dbReference type="InterPro" id="IPR004358">
    <property type="entry name" value="Sig_transdc_His_kin-like_C"/>
</dbReference>
<dbReference type="Gene3D" id="3.30.565.10">
    <property type="entry name" value="Histidine kinase-like ATPase, C-terminal domain"/>
    <property type="match status" value="1"/>
</dbReference>
<evidence type="ECO:0000256" key="2">
    <source>
        <dbReference type="ARBA" id="ARBA00012438"/>
    </source>
</evidence>
<dbReference type="EC" id="2.7.13.3" evidence="2"/>
<evidence type="ECO:0000256" key="1">
    <source>
        <dbReference type="ARBA" id="ARBA00000085"/>
    </source>
</evidence>
<dbReference type="PRINTS" id="PR00344">
    <property type="entry name" value="BCTRLSENSOR"/>
</dbReference>
<dbReference type="Pfam" id="PF02518">
    <property type="entry name" value="HATPase_c"/>
    <property type="match status" value="1"/>
</dbReference>
<dbReference type="Proteomes" id="UP000019483">
    <property type="component" value="Unassembled WGS sequence"/>
</dbReference>
<keyword evidence="3" id="KW-0597">Phosphoprotein</keyword>
<dbReference type="STRING" id="1090322.MettiDRAFT_0107"/>
<dbReference type="RefSeq" id="WP_023843844.1">
    <property type="nucleotide sequence ID" value="NZ_AZAJ01000001.1"/>
</dbReference>
<evidence type="ECO:0000313" key="8">
    <source>
        <dbReference type="EMBL" id="ETA66707.1"/>
    </source>
</evidence>
<dbReference type="SUPFAM" id="SSF47384">
    <property type="entry name" value="Homodimeric domain of signal transducing histidine kinase"/>
    <property type="match status" value="1"/>
</dbReference>
<dbReference type="PANTHER" id="PTHR43547">
    <property type="entry name" value="TWO-COMPONENT HISTIDINE KINASE"/>
    <property type="match status" value="1"/>
</dbReference>
<feature type="domain" description="Histidine kinase" evidence="7">
    <location>
        <begin position="196"/>
        <end position="415"/>
    </location>
</feature>
<dbReference type="InterPro" id="IPR003594">
    <property type="entry name" value="HATPase_dom"/>
</dbReference>
<dbReference type="SMART" id="SM00387">
    <property type="entry name" value="HATPase_c"/>
    <property type="match status" value="1"/>
</dbReference>
<feature type="coiled-coil region" evidence="6">
    <location>
        <begin position="155"/>
        <end position="182"/>
    </location>
</feature>
<evidence type="ECO:0000313" key="9">
    <source>
        <dbReference type="Proteomes" id="UP000019483"/>
    </source>
</evidence>
<dbReference type="CDD" id="cd00075">
    <property type="entry name" value="HATPase"/>
    <property type="match status" value="1"/>
</dbReference>
<dbReference type="OrthoDB" id="342253at2157"/>
<comment type="catalytic activity">
    <reaction evidence="1">
        <text>ATP + protein L-histidine = ADP + protein N-phospho-L-histidine.</text>
        <dbReference type="EC" id="2.7.13.3"/>
    </reaction>
</comment>
<organism evidence="8 9">
    <name type="scientific">Methanolobus tindarius DSM 2278</name>
    <dbReference type="NCBI Taxonomy" id="1090322"/>
    <lineage>
        <taxon>Archaea</taxon>
        <taxon>Methanobacteriati</taxon>
        <taxon>Methanobacteriota</taxon>
        <taxon>Stenosarchaea group</taxon>
        <taxon>Methanomicrobia</taxon>
        <taxon>Methanosarcinales</taxon>
        <taxon>Methanosarcinaceae</taxon>
        <taxon>Methanolobus</taxon>
    </lineage>
</organism>
<dbReference type="Pfam" id="PF10114">
    <property type="entry name" value="PocR"/>
    <property type="match status" value="1"/>
</dbReference>
<comment type="caution">
    <text evidence="8">The sequence shown here is derived from an EMBL/GenBank/DDBJ whole genome shotgun (WGS) entry which is preliminary data.</text>
</comment>
<dbReference type="SMART" id="SM00388">
    <property type="entry name" value="HisKA"/>
    <property type="match status" value="1"/>
</dbReference>
<dbReference type="Pfam" id="PF00512">
    <property type="entry name" value="HisKA"/>
    <property type="match status" value="1"/>
</dbReference>
<reference evidence="8 9" key="1">
    <citation type="submission" date="2013-08" db="EMBL/GenBank/DDBJ databases">
        <authorList>
            <consortium name="DOE Joint Genome Institute"/>
            <person name="Eisen J."/>
            <person name="Huntemann M."/>
            <person name="Han J."/>
            <person name="Chen A."/>
            <person name="Kyrpides N."/>
            <person name="Mavromatis K."/>
            <person name="Markowitz V."/>
            <person name="Palaniappan K."/>
            <person name="Ivanova N."/>
            <person name="Schaumberg A."/>
            <person name="Pati A."/>
            <person name="Liolios K."/>
            <person name="Nordberg H.P."/>
            <person name="Cantor M.N."/>
            <person name="Hua S.X."/>
            <person name="Woyke T."/>
        </authorList>
    </citation>
    <scope>NUCLEOTIDE SEQUENCE [LARGE SCALE GENOMIC DNA]</scope>
    <source>
        <strain evidence="8 9">DSM 2278</strain>
    </source>
</reference>
<dbReference type="EMBL" id="AZAJ01000001">
    <property type="protein sequence ID" value="ETA66707.1"/>
    <property type="molecule type" value="Genomic_DNA"/>
</dbReference>
<dbReference type="AlphaFoldDB" id="W9DSQ5"/>
<evidence type="ECO:0000259" key="7">
    <source>
        <dbReference type="PROSITE" id="PS50109"/>
    </source>
</evidence>
<dbReference type="Gene3D" id="1.10.287.130">
    <property type="match status" value="1"/>
</dbReference>
<dbReference type="InterPro" id="IPR005467">
    <property type="entry name" value="His_kinase_dom"/>
</dbReference>
<keyword evidence="9" id="KW-1185">Reference proteome</keyword>
<dbReference type="InterPro" id="IPR036097">
    <property type="entry name" value="HisK_dim/P_sf"/>
</dbReference>
<evidence type="ECO:0000256" key="4">
    <source>
        <dbReference type="ARBA" id="ARBA00022679"/>
    </source>
</evidence>
<evidence type="ECO:0000256" key="6">
    <source>
        <dbReference type="SAM" id="Coils"/>
    </source>
</evidence>
<dbReference type="InterPro" id="IPR036890">
    <property type="entry name" value="HATPase_C_sf"/>
</dbReference>
<evidence type="ECO:0000256" key="5">
    <source>
        <dbReference type="ARBA" id="ARBA00022777"/>
    </source>
</evidence>
<accession>W9DSQ5</accession>
<dbReference type="InterPro" id="IPR018771">
    <property type="entry name" value="PocR_dom"/>
</dbReference>
<proteinExistence type="predicted"/>
<dbReference type="InterPro" id="IPR003661">
    <property type="entry name" value="HisK_dim/P_dom"/>
</dbReference>
<dbReference type="FunFam" id="3.30.565.10:FF:000006">
    <property type="entry name" value="Sensor histidine kinase WalK"/>
    <property type="match status" value="1"/>
</dbReference>
<keyword evidence="6" id="KW-0175">Coiled coil</keyword>
<protein>
    <recommendedName>
        <fullName evidence="2">histidine kinase</fullName>
        <ecNumber evidence="2">2.7.13.3</ecNumber>
    </recommendedName>
</protein>
<dbReference type="PANTHER" id="PTHR43547:SF2">
    <property type="entry name" value="HYBRID SIGNAL TRANSDUCTION HISTIDINE KINASE C"/>
    <property type="match status" value="1"/>
</dbReference>